<evidence type="ECO:0008006" key="7">
    <source>
        <dbReference type="Google" id="ProtNLM"/>
    </source>
</evidence>
<dbReference type="SMART" id="SM00165">
    <property type="entry name" value="UBA"/>
    <property type="match status" value="1"/>
</dbReference>
<feature type="compositionally biased region" description="Basic and acidic residues" evidence="2">
    <location>
        <begin position="1140"/>
        <end position="1150"/>
    </location>
</feature>
<dbReference type="GO" id="GO:0005886">
    <property type="term" value="C:plasma membrane"/>
    <property type="evidence" value="ECO:0007669"/>
    <property type="project" value="TreeGrafter"/>
</dbReference>
<dbReference type="SMART" id="SM00054">
    <property type="entry name" value="EFh"/>
    <property type="match status" value="4"/>
</dbReference>
<dbReference type="Proteomes" id="UP000649328">
    <property type="component" value="Unassembled WGS sequence"/>
</dbReference>
<dbReference type="SMART" id="SM00027">
    <property type="entry name" value="EH"/>
    <property type="match status" value="3"/>
</dbReference>
<keyword evidence="1" id="KW-0175">Coiled coil</keyword>
<dbReference type="GO" id="GO:0005509">
    <property type="term" value="F:calcium ion binding"/>
    <property type="evidence" value="ECO:0007669"/>
    <property type="project" value="InterPro"/>
</dbReference>
<dbReference type="PROSITE" id="PS50031">
    <property type="entry name" value="EH"/>
    <property type="match status" value="3"/>
</dbReference>
<protein>
    <recommendedName>
        <fullName evidence="7">EH domain-containing and endocytosis protein 1</fullName>
    </recommendedName>
</protein>
<dbReference type="PANTHER" id="PTHR11216:SF170">
    <property type="entry name" value="DYNAMIN ASSOCIATED PROTEIN 160, ISOFORM D"/>
    <property type="match status" value="1"/>
</dbReference>
<sequence>MSGSKLGLTQEERELYSRLFKALDPESSGIVTGDKARATFEKSGLPANILGEIWQLADSKNLGFLTQFGFCHAMRLIGYTQAGQFPNAQLAETPGPLPKFADLPFSNQPLRSQSTSGSLLQAQPSSLIPQNTATQQSSPQAPIAPVSSGDLEKYSQMYVKTTGSAMAALDGNTAKLILMKAKLPTVVLGQIWSLVDVNNRGFLDLPSFVMAMHLIQGLLSGTLKQLPPFLPEYVWRSVDVPVSSSQGRQASYSSTNLQLSTIGQPSVQQPMRDVTVTGAPLAAPSEWQVSTLQKLQFESIFDNLDKSRSGSLAADQVASFLMTSRLDQQDLATIWDLADIQNTGIFSRLEFGIALFLINRRRAGLSLPDVVPEELISSLLQGLQVTSPPLHGRSGRQTPPVQPSLSNHVPPVKQKSSLDELADIFGSAGPNPATGSLAPISPKRSELGQRSSSSDLSHAREPPKMRQHLTPSFKPSSTFGQSLLANNTTQEKEGTDLIGETIATSLTSHAHAKGSRSSTSASNVPHPPLEPQLSSNMSSSENSEAKSKPVDYEALRSVPAPPQARPKNTASPAPNAASGNELAPAQRVANFTRAEGNQENNDLLADSEVSGRLSEATSDIANFSNQIKSLSTQTSNLHDKKIRAEKELARILSVKEEINSKLKLLRTSYASEVKQVEKVELDLQNAKEELEALRSEASIAEAKLNSVSNEFNEKQLAVEEIQKVNSSLREKLGNLNAEIAAVENEHQSKAAENVRLLNEASVRKSQAQVVLVKMDDLKHKISEVESLRENYQKEIERFESQVRDSEHQVSELENLYQASIKTLEETKLKHRMLAGVAPGTGFREATHANEVSENTTQHKPENNTVVGKGVDDVAGVDLQCGEKDVVSPRLDGLVESSTFENEEINPQTGTTKFSVTGLVDEVKRHPATDLTGLDNSKDEGEEALSNSVNLDSQNEAQPSFSVAGMVDEVKRHPAADLTGVDDVKDVDHKATAFDAEEPEGLKQRFPPVPLSYENSSISITDFNSANSQQEFSKRASMSSAAADSSRQTDGGEVGETPITSPSNSEYRFQSSNAGVVGGMVGMPGVLVGVQRTDSLTSSVQNNPSMSVRDDNIDEVSDRDTLEDAAAFSHSPARNHKKSESRHEDSSEGERLSSGVELFELVNADEAKGVERAKSPQRAVDGYAHPLAQSYGAPDLSSGSGSQQIEEFPSPRELDYDESSSDESERDAAIEDKFDDANENFTSQIQTTPDYENEEDFDGLNPATEEVDEGNVHDEFFDEDFDNLKIADDDKQDEADTQHELTMDDHFTGVDNFGHLGTHHASPPDFSSPANEATNENDEWEQLFAGFGNATPAAARHETVQGGSHHDLAVQELVAMGFEKSAVVEILEKENYDVEVATNYLLDHA</sequence>
<dbReference type="Pfam" id="PF00627">
    <property type="entry name" value="UBA"/>
    <property type="match status" value="1"/>
</dbReference>
<evidence type="ECO:0000256" key="1">
    <source>
        <dbReference type="SAM" id="Coils"/>
    </source>
</evidence>
<dbReference type="Gene3D" id="1.10.287.1490">
    <property type="match status" value="1"/>
</dbReference>
<evidence type="ECO:0000313" key="5">
    <source>
        <dbReference type="EMBL" id="KAF8002539.1"/>
    </source>
</evidence>
<feature type="region of interest" description="Disordered" evidence="2">
    <location>
        <begin position="507"/>
        <end position="581"/>
    </location>
</feature>
<proteinExistence type="predicted"/>
<feature type="compositionally biased region" description="Basic and acidic residues" evidence="2">
    <location>
        <begin position="1107"/>
        <end position="1121"/>
    </location>
</feature>
<dbReference type="InterPro" id="IPR015940">
    <property type="entry name" value="UBA"/>
</dbReference>
<feature type="compositionally biased region" description="Acidic residues" evidence="2">
    <location>
        <begin position="1214"/>
        <end position="1224"/>
    </location>
</feature>
<dbReference type="Pfam" id="PF12763">
    <property type="entry name" value="EH"/>
    <property type="match status" value="3"/>
</dbReference>
<dbReference type="InterPro" id="IPR002048">
    <property type="entry name" value="EF_hand_dom"/>
</dbReference>
<dbReference type="InterPro" id="IPR009060">
    <property type="entry name" value="UBA-like_sf"/>
</dbReference>
<feature type="compositionally biased region" description="Polar residues" evidence="2">
    <location>
        <begin position="469"/>
        <end position="481"/>
    </location>
</feature>
<dbReference type="CDD" id="cd00052">
    <property type="entry name" value="EH"/>
    <property type="match status" value="3"/>
</dbReference>
<dbReference type="InterPro" id="IPR011992">
    <property type="entry name" value="EF-hand-dom_pair"/>
</dbReference>
<dbReference type="GO" id="GO:0005737">
    <property type="term" value="C:cytoplasm"/>
    <property type="evidence" value="ECO:0007669"/>
    <property type="project" value="TreeGrafter"/>
</dbReference>
<feature type="coiled-coil region" evidence="1">
    <location>
        <begin position="669"/>
        <end position="829"/>
    </location>
</feature>
<feature type="compositionally biased region" description="Polar residues" evidence="2">
    <location>
        <begin position="1057"/>
        <end position="1069"/>
    </location>
</feature>
<feature type="domain" description="UBA" evidence="3">
    <location>
        <begin position="1363"/>
        <end position="1403"/>
    </location>
</feature>
<name>A0A8H7GU24_9ASCO</name>
<dbReference type="GO" id="GO:0016197">
    <property type="term" value="P:endosomal transport"/>
    <property type="evidence" value="ECO:0007669"/>
    <property type="project" value="TreeGrafter"/>
</dbReference>
<feature type="domain" description="EH" evidence="4">
    <location>
        <begin position="150"/>
        <end position="241"/>
    </location>
</feature>
<feature type="region of interest" description="Disordered" evidence="2">
    <location>
        <begin position="387"/>
        <end position="481"/>
    </location>
</feature>
<dbReference type="Gene3D" id="1.10.8.10">
    <property type="entry name" value="DNA helicase RuvA subunit, C-terminal domain"/>
    <property type="match status" value="1"/>
</dbReference>
<organism evidence="5 6">
    <name type="scientific">Metschnikowia pulcherrima</name>
    <dbReference type="NCBI Taxonomy" id="27326"/>
    <lineage>
        <taxon>Eukaryota</taxon>
        <taxon>Fungi</taxon>
        <taxon>Dikarya</taxon>
        <taxon>Ascomycota</taxon>
        <taxon>Saccharomycotina</taxon>
        <taxon>Pichiomycetes</taxon>
        <taxon>Metschnikowiaceae</taxon>
        <taxon>Metschnikowia</taxon>
    </lineage>
</organism>
<dbReference type="Gene3D" id="1.10.238.10">
    <property type="entry name" value="EF-hand"/>
    <property type="match status" value="3"/>
</dbReference>
<evidence type="ECO:0000256" key="2">
    <source>
        <dbReference type="SAM" id="MobiDB-lite"/>
    </source>
</evidence>
<dbReference type="SUPFAM" id="SSF47473">
    <property type="entry name" value="EF-hand"/>
    <property type="match status" value="3"/>
</dbReference>
<feature type="compositionally biased region" description="Basic and acidic residues" evidence="2">
    <location>
        <begin position="1225"/>
        <end position="1235"/>
    </location>
</feature>
<dbReference type="SUPFAM" id="SSF46934">
    <property type="entry name" value="UBA-like"/>
    <property type="match status" value="1"/>
</dbReference>
<evidence type="ECO:0000259" key="3">
    <source>
        <dbReference type="PROSITE" id="PS50030"/>
    </source>
</evidence>
<reference evidence="5" key="1">
    <citation type="submission" date="2020-10" db="EMBL/GenBank/DDBJ databases">
        <title>The Whole-Genome Sequence of Metschnikowia persimmonesis, a Novel Endophytic Yeast Species Isolated from Medicinal Plant Diospyros kaki Thumb.</title>
        <authorList>
            <person name="Rahmat E."/>
            <person name="Kang Y."/>
        </authorList>
    </citation>
    <scope>NUCLEOTIDE SEQUENCE</scope>
    <source>
        <strain evidence="5">KIOM G15050</strain>
    </source>
</reference>
<dbReference type="PANTHER" id="PTHR11216">
    <property type="entry name" value="EH DOMAIN"/>
    <property type="match status" value="1"/>
</dbReference>
<accession>A0A8H7GU24</accession>
<evidence type="ECO:0000313" key="6">
    <source>
        <dbReference type="Proteomes" id="UP000649328"/>
    </source>
</evidence>
<feature type="region of interest" description="Disordered" evidence="2">
    <location>
        <begin position="1028"/>
        <end position="1069"/>
    </location>
</feature>
<dbReference type="OrthoDB" id="524326at2759"/>
<comment type="caution">
    <text evidence="5">The sequence shown here is derived from an EMBL/GenBank/DDBJ whole genome shotgun (WGS) entry which is preliminary data.</text>
</comment>
<feature type="compositionally biased region" description="Polar residues" evidence="2">
    <location>
        <begin position="1238"/>
        <end position="1249"/>
    </location>
</feature>
<keyword evidence="6" id="KW-1185">Reference proteome</keyword>
<feature type="compositionally biased region" description="Polar residues" evidence="2">
    <location>
        <begin position="395"/>
        <end position="407"/>
    </location>
</feature>
<dbReference type="GO" id="GO:0006897">
    <property type="term" value="P:endocytosis"/>
    <property type="evidence" value="ECO:0007669"/>
    <property type="project" value="TreeGrafter"/>
</dbReference>
<feature type="compositionally biased region" description="Polar residues" evidence="2">
    <location>
        <begin position="1096"/>
        <end position="1105"/>
    </location>
</feature>
<dbReference type="PROSITE" id="PS50030">
    <property type="entry name" value="UBA"/>
    <property type="match status" value="1"/>
</dbReference>
<feature type="region of interest" description="Disordered" evidence="2">
    <location>
        <begin position="926"/>
        <end position="955"/>
    </location>
</feature>
<feature type="compositionally biased region" description="Basic and acidic residues" evidence="2">
    <location>
        <begin position="1164"/>
        <end position="1173"/>
    </location>
</feature>
<feature type="compositionally biased region" description="Polar residues" evidence="2">
    <location>
        <begin position="944"/>
        <end position="955"/>
    </location>
</feature>
<dbReference type="InterPro" id="IPR000261">
    <property type="entry name" value="EH_dom"/>
</dbReference>
<gene>
    <name evidence="5" type="ORF">HF325_003504</name>
</gene>
<feature type="region of interest" description="Disordered" evidence="2">
    <location>
        <begin position="1313"/>
        <end position="1335"/>
    </location>
</feature>
<feature type="domain" description="EH" evidence="4">
    <location>
        <begin position="12"/>
        <end position="98"/>
    </location>
</feature>
<dbReference type="EMBL" id="JACBPP010000004">
    <property type="protein sequence ID" value="KAF8002539.1"/>
    <property type="molecule type" value="Genomic_DNA"/>
</dbReference>
<evidence type="ECO:0000259" key="4">
    <source>
        <dbReference type="PROSITE" id="PS50031"/>
    </source>
</evidence>
<feature type="region of interest" description="Disordered" evidence="2">
    <location>
        <begin position="1096"/>
        <end position="1266"/>
    </location>
</feature>
<feature type="domain" description="EH" evidence="4">
    <location>
        <begin position="293"/>
        <end position="378"/>
    </location>
</feature>
<feature type="compositionally biased region" description="Low complexity" evidence="2">
    <location>
        <begin position="1034"/>
        <end position="1045"/>
    </location>
</feature>
<feature type="compositionally biased region" description="Basic and acidic residues" evidence="2">
    <location>
        <begin position="543"/>
        <end position="554"/>
    </location>
</feature>